<dbReference type="AlphaFoldDB" id="A0A1X0ZMC9"/>
<sequence>MTIDKEKLKALAEAAIKQHQEWVAAGEPWPVWNSYLMELYGAANPATILALLAEIEQLQAQVRLAGVAGELAVHEAVGRAATDFGAVVVERDQLKAENDALRNLKLPHYLKLSDDMRAAGEHAEQRAREDQCYSAPVLRGVFFEAAIQRWLDDQEEAIDAAMAKEASHE</sequence>
<dbReference type="RefSeq" id="WP_084859300.1">
    <property type="nucleotide sequence ID" value="NZ_NBWC01000055.1"/>
</dbReference>
<dbReference type="Proteomes" id="UP000193675">
    <property type="component" value="Unassembled WGS sequence"/>
</dbReference>
<evidence type="ECO:0000313" key="1">
    <source>
        <dbReference type="EMBL" id="ORL58092.1"/>
    </source>
</evidence>
<evidence type="ECO:0000313" key="2">
    <source>
        <dbReference type="Proteomes" id="UP000193675"/>
    </source>
</evidence>
<protein>
    <recommendedName>
        <fullName evidence="3">Ead/Ea22-like family protein</fullName>
    </recommendedName>
</protein>
<evidence type="ECO:0008006" key="3">
    <source>
        <dbReference type="Google" id="ProtNLM"/>
    </source>
</evidence>
<dbReference type="OrthoDB" id="7032833at2"/>
<reference evidence="1 2" key="1">
    <citation type="submission" date="2017-04" db="EMBL/GenBank/DDBJ databases">
        <title>Presence of VIM-2 positive Pseudomonas species in chickens and their surrounding environment.</title>
        <authorList>
            <person name="Zhang R."/>
        </authorList>
    </citation>
    <scope>NUCLEOTIDE SEQUENCE [LARGE SCALE GENOMIC DNA]</scope>
    <source>
        <strain evidence="1 2">DZ-C18</strain>
    </source>
</reference>
<comment type="caution">
    <text evidence="1">The sequence shown here is derived from an EMBL/GenBank/DDBJ whole genome shotgun (WGS) entry which is preliminary data.</text>
</comment>
<name>A0A1X0ZMC9_PSEPU</name>
<dbReference type="EMBL" id="NBWC01000055">
    <property type="protein sequence ID" value="ORL58092.1"/>
    <property type="molecule type" value="Genomic_DNA"/>
</dbReference>
<proteinExistence type="predicted"/>
<gene>
    <name evidence="1" type="ORF">B7H17_26205</name>
</gene>
<organism evidence="1 2">
    <name type="scientific">Pseudomonas putida</name>
    <name type="common">Arthrobacter siderocapsulatus</name>
    <dbReference type="NCBI Taxonomy" id="303"/>
    <lineage>
        <taxon>Bacteria</taxon>
        <taxon>Pseudomonadati</taxon>
        <taxon>Pseudomonadota</taxon>
        <taxon>Gammaproteobacteria</taxon>
        <taxon>Pseudomonadales</taxon>
        <taxon>Pseudomonadaceae</taxon>
        <taxon>Pseudomonas</taxon>
    </lineage>
</organism>
<accession>A0A1X0ZMC9</accession>